<dbReference type="EMBL" id="QBLH01002167">
    <property type="protein sequence ID" value="TGZ49313.1"/>
    <property type="molecule type" value="Genomic_DNA"/>
</dbReference>
<reference evidence="2 3" key="1">
    <citation type="journal article" date="2019" name="Philos. Trans. R. Soc. Lond., B, Biol. Sci.">
        <title>Ant behaviour and brain gene expression of defending hosts depend on the ecological success of the intruding social parasite.</title>
        <authorList>
            <person name="Kaur R."/>
            <person name="Stoldt M."/>
            <person name="Jongepier E."/>
            <person name="Feldmeyer B."/>
            <person name="Menzel F."/>
            <person name="Bornberg-Bauer E."/>
            <person name="Foitzik S."/>
        </authorList>
    </citation>
    <scope>NUCLEOTIDE SEQUENCE [LARGE SCALE GENOMIC DNA]</scope>
    <source>
        <tissue evidence="2">Whole body</tissue>
    </source>
</reference>
<dbReference type="AlphaFoldDB" id="A0A4S2KIF0"/>
<feature type="compositionally biased region" description="Basic residues" evidence="1">
    <location>
        <begin position="43"/>
        <end position="52"/>
    </location>
</feature>
<accession>A0A4S2KIF0</accession>
<evidence type="ECO:0000313" key="3">
    <source>
        <dbReference type="Proteomes" id="UP000310200"/>
    </source>
</evidence>
<evidence type="ECO:0000256" key="1">
    <source>
        <dbReference type="SAM" id="MobiDB-lite"/>
    </source>
</evidence>
<sequence>MRFWPRSSSSSFDRLAPTQETTRVSSSQVQPLGQKVRASAVPRAKRPTRTSRWRTPMTVKLRRDVCNNKRRSLINYGR</sequence>
<feature type="region of interest" description="Disordered" evidence="1">
    <location>
        <begin position="1"/>
        <end position="55"/>
    </location>
</feature>
<evidence type="ECO:0000313" key="2">
    <source>
        <dbReference type="EMBL" id="TGZ49313.1"/>
    </source>
</evidence>
<proteinExistence type="predicted"/>
<dbReference type="Proteomes" id="UP000310200">
    <property type="component" value="Unassembled WGS sequence"/>
</dbReference>
<comment type="caution">
    <text evidence="2">The sequence shown here is derived from an EMBL/GenBank/DDBJ whole genome shotgun (WGS) entry which is preliminary data.</text>
</comment>
<name>A0A4S2KIF0_9HYME</name>
<protein>
    <submittedName>
        <fullName evidence="2">Uncharacterized protein</fullName>
    </submittedName>
</protein>
<feature type="compositionally biased region" description="Polar residues" evidence="1">
    <location>
        <begin position="1"/>
        <end position="31"/>
    </location>
</feature>
<gene>
    <name evidence="2" type="ORF">DBV15_03064</name>
</gene>
<keyword evidence="3" id="KW-1185">Reference proteome</keyword>
<organism evidence="2 3">
    <name type="scientific">Temnothorax longispinosus</name>
    <dbReference type="NCBI Taxonomy" id="300112"/>
    <lineage>
        <taxon>Eukaryota</taxon>
        <taxon>Metazoa</taxon>
        <taxon>Ecdysozoa</taxon>
        <taxon>Arthropoda</taxon>
        <taxon>Hexapoda</taxon>
        <taxon>Insecta</taxon>
        <taxon>Pterygota</taxon>
        <taxon>Neoptera</taxon>
        <taxon>Endopterygota</taxon>
        <taxon>Hymenoptera</taxon>
        <taxon>Apocrita</taxon>
        <taxon>Aculeata</taxon>
        <taxon>Formicoidea</taxon>
        <taxon>Formicidae</taxon>
        <taxon>Myrmicinae</taxon>
        <taxon>Temnothorax</taxon>
    </lineage>
</organism>